<gene>
    <name evidence="2" type="ORF">CLF_110483</name>
</gene>
<name>G7YKS4_CLOSI</name>
<dbReference type="AlphaFoldDB" id="G7YKS4"/>
<feature type="compositionally biased region" description="Low complexity" evidence="1">
    <location>
        <begin position="121"/>
        <end position="130"/>
    </location>
</feature>
<evidence type="ECO:0000313" key="3">
    <source>
        <dbReference type="Proteomes" id="UP000008909"/>
    </source>
</evidence>
<evidence type="ECO:0000313" key="2">
    <source>
        <dbReference type="EMBL" id="GAA53555.1"/>
    </source>
</evidence>
<reference evidence="2" key="1">
    <citation type="journal article" date="2011" name="Genome Biol.">
        <title>The draft genome of the carcinogenic human liver fluke Clonorchis sinensis.</title>
        <authorList>
            <person name="Wang X."/>
            <person name="Chen W."/>
            <person name="Huang Y."/>
            <person name="Sun J."/>
            <person name="Men J."/>
            <person name="Liu H."/>
            <person name="Luo F."/>
            <person name="Guo L."/>
            <person name="Lv X."/>
            <person name="Deng C."/>
            <person name="Zhou C."/>
            <person name="Fan Y."/>
            <person name="Li X."/>
            <person name="Huang L."/>
            <person name="Hu Y."/>
            <person name="Liang C."/>
            <person name="Hu X."/>
            <person name="Xu J."/>
            <person name="Yu X."/>
        </authorList>
    </citation>
    <scope>NUCLEOTIDE SEQUENCE [LARGE SCALE GENOMIC DNA]</scope>
    <source>
        <strain evidence="2">Henan</strain>
    </source>
</reference>
<keyword evidence="3" id="KW-1185">Reference proteome</keyword>
<feature type="compositionally biased region" description="Polar residues" evidence="1">
    <location>
        <begin position="153"/>
        <end position="170"/>
    </location>
</feature>
<dbReference type="Proteomes" id="UP000008909">
    <property type="component" value="Unassembled WGS sequence"/>
</dbReference>
<feature type="region of interest" description="Disordered" evidence="1">
    <location>
        <begin position="111"/>
        <end position="130"/>
    </location>
</feature>
<sequence>MIERHGNAPVIHALHGFACTRYGHHVTTMTHDSDVSARGVKRSVKYTSDELKLLAKLTTQARDLLYQENKMHLFLEYTVWNQIANHMHALGFPKRSWVALRMKGVRLLTSPASERHRAAPSTSSTEYSSHSSNFVNTLSSTISNSPHCSMSANALNSISPDDNQVATTPSLPYAQPPPLLPSSEASASTLMALAGRGCSPDLTFLPAQTSVIPQILNVRSTALTSSGNNQNSNPGCPVFSHADNFIVTSAVPIVLNTPNPASRNQLRPPVLDRSCHIQLSVSSDEDDKIVTETCSSQETIASSPSMLCVGSSRVFGHSIPDGYVSRQPLFPTPQIDFSTESPQIGDACSALSLDFISSLSLRHSMQAIHTSRAVFLYSTPTNVLSGAGIAWAKLVYHVSHRLIHILLRLNIKYHWYRHTEVCYSLPVYIRYVDDVFVLLGSESNNTLPNVCLIVPTKSSVISDSTVPFLVVDLTRHSRDTLSWRISRKAICTVRPCELYNATNCEDQGTSVESFQNENCQTIHMLWPITHGTRDMTGLIVRAEFDSEWHREHRNGWIRGETFQELYVSVLQPPISDAPEFGSERVNMFEASAYHISVSMNIFTCSDVKIQHAFPLRDKMIPLKARSPFYVERFVVMLTLCPDGPGASTQGNSDQAQLEMQVYRKKLELYLTVIPTPVPGARKELADKEHSSFIATSECVRVQKLQRLRTIWRLLFDIDPGCLIGVW</sequence>
<protein>
    <submittedName>
        <fullName evidence="2">Uncharacterized protein</fullName>
    </submittedName>
</protein>
<accession>G7YKS4</accession>
<dbReference type="EMBL" id="DF143527">
    <property type="protein sequence ID" value="GAA53555.1"/>
    <property type="molecule type" value="Genomic_DNA"/>
</dbReference>
<evidence type="ECO:0000256" key="1">
    <source>
        <dbReference type="SAM" id="MobiDB-lite"/>
    </source>
</evidence>
<feature type="region of interest" description="Disordered" evidence="1">
    <location>
        <begin position="153"/>
        <end position="180"/>
    </location>
</feature>
<organism evidence="2 3">
    <name type="scientific">Clonorchis sinensis</name>
    <name type="common">Chinese liver fluke</name>
    <dbReference type="NCBI Taxonomy" id="79923"/>
    <lineage>
        <taxon>Eukaryota</taxon>
        <taxon>Metazoa</taxon>
        <taxon>Spiralia</taxon>
        <taxon>Lophotrochozoa</taxon>
        <taxon>Platyhelminthes</taxon>
        <taxon>Trematoda</taxon>
        <taxon>Digenea</taxon>
        <taxon>Opisthorchiida</taxon>
        <taxon>Opisthorchiata</taxon>
        <taxon>Opisthorchiidae</taxon>
        <taxon>Clonorchis</taxon>
    </lineage>
</organism>
<proteinExistence type="predicted"/>
<reference key="2">
    <citation type="submission" date="2011-10" db="EMBL/GenBank/DDBJ databases">
        <title>The genome and transcriptome sequence of Clonorchis sinensis provide insights into the carcinogenic liver fluke.</title>
        <authorList>
            <person name="Wang X."/>
            <person name="Huang Y."/>
            <person name="Chen W."/>
            <person name="Liu H."/>
            <person name="Guo L."/>
            <person name="Chen Y."/>
            <person name="Luo F."/>
            <person name="Zhou W."/>
            <person name="Sun J."/>
            <person name="Mao Q."/>
            <person name="Liang P."/>
            <person name="Zhou C."/>
            <person name="Tian Y."/>
            <person name="Men J."/>
            <person name="Lv X."/>
            <person name="Huang L."/>
            <person name="Zhou J."/>
            <person name="Hu Y."/>
            <person name="Li R."/>
            <person name="Zhang F."/>
            <person name="Lei H."/>
            <person name="Li X."/>
            <person name="Hu X."/>
            <person name="Liang C."/>
            <person name="Xu J."/>
            <person name="Wu Z."/>
            <person name="Yu X."/>
        </authorList>
    </citation>
    <scope>NUCLEOTIDE SEQUENCE</scope>
    <source>
        <strain>Henan</strain>
    </source>
</reference>